<comment type="similarity">
    <text evidence="1 5">Belongs to the bacterial ribosomal protein bL35 family.</text>
</comment>
<feature type="compositionally biased region" description="Basic residues" evidence="6">
    <location>
        <begin position="22"/>
        <end position="36"/>
    </location>
</feature>
<gene>
    <name evidence="7" type="ORF">A2751_00090</name>
</gene>
<evidence type="ECO:0000256" key="1">
    <source>
        <dbReference type="ARBA" id="ARBA00006598"/>
    </source>
</evidence>
<dbReference type="AlphaFoldDB" id="A0A1F5NP95"/>
<dbReference type="InterPro" id="IPR037229">
    <property type="entry name" value="Ribosomal_bL35_sf"/>
</dbReference>
<dbReference type="GO" id="GO:0006412">
    <property type="term" value="P:translation"/>
    <property type="evidence" value="ECO:0007669"/>
    <property type="project" value="InterPro"/>
</dbReference>
<evidence type="ECO:0000313" key="8">
    <source>
        <dbReference type="Proteomes" id="UP000176864"/>
    </source>
</evidence>
<evidence type="ECO:0000256" key="6">
    <source>
        <dbReference type="SAM" id="MobiDB-lite"/>
    </source>
</evidence>
<dbReference type="STRING" id="1817824.A2751_00090"/>
<reference evidence="7 8" key="1">
    <citation type="journal article" date="2016" name="Nat. Commun.">
        <title>Thousands of microbial genomes shed light on interconnected biogeochemical processes in an aquifer system.</title>
        <authorList>
            <person name="Anantharaman K."/>
            <person name="Brown C.T."/>
            <person name="Hug L.A."/>
            <person name="Sharon I."/>
            <person name="Castelle C.J."/>
            <person name="Probst A.J."/>
            <person name="Thomas B.C."/>
            <person name="Singh A."/>
            <person name="Wilkins M.J."/>
            <person name="Karaoz U."/>
            <person name="Brodie E.L."/>
            <person name="Williams K.H."/>
            <person name="Hubbard S.S."/>
            <person name="Banfield J.F."/>
        </authorList>
    </citation>
    <scope>NUCLEOTIDE SEQUENCE [LARGE SCALE GENOMIC DNA]</scope>
</reference>
<protein>
    <recommendedName>
        <fullName evidence="4 5">50S ribosomal protein L35</fullName>
    </recommendedName>
</protein>
<sequence>MYKQKTHKGTSKRIWKTGSGKLMHRHAARSHHRGRKNVTQSLRRKQDNAVAQSNPRVGELLPYQ</sequence>
<dbReference type="SUPFAM" id="SSF143034">
    <property type="entry name" value="L35p-like"/>
    <property type="match status" value="1"/>
</dbReference>
<dbReference type="InterPro" id="IPR021137">
    <property type="entry name" value="Ribosomal_bL35-like"/>
</dbReference>
<evidence type="ECO:0000256" key="3">
    <source>
        <dbReference type="ARBA" id="ARBA00023274"/>
    </source>
</evidence>
<feature type="region of interest" description="Disordered" evidence="6">
    <location>
        <begin position="1"/>
        <end position="64"/>
    </location>
</feature>
<keyword evidence="3 5" id="KW-0687">Ribonucleoprotein</keyword>
<keyword evidence="2 5" id="KW-0689">Ribosomal protein</keyword>
<feature type="compositionally biased region" description="Basic residues" evidence="6">
    <location>
        <begin position="1"/>
        <end position="15"/>
    </location>
</feature>
<evidence type="ECO:0000256" key="4">
    <source>
        <dbReference type="ARBA" id="ARBA00035486"/>
    </source>
</evidence>
<dbReference type="InterPro" id="IPR001706">
    <property type="entry name" value="Ribosomal_bL35"/>
</dbReference>
<dbReference type="GO" id="GO:0003735">
    <property type="term" value="F:structural constituent of ribosome"/>
    <property type="evidence" value="ECO:0007669"/>
    <property type="project" value="InterPro"/>
</dbReference>
<dbReference type="GO" id="GO:0005840">
    <property type="term" value="C:ribosome"/>
    <property type="evidence" value="ECO:0007669"/>
    <property type="project" value="UniProtKB-KW"/>
</dbReference>
<evidence type="ECO:0000313" key="7">
    <source>
        <dbReference type="EMBL" id="OGE79354.1"/>
    </source>
</evidence>
<dbReference type="Pfam" id="PF01632">
    <property type="entry name" value="Ribosomal_L35p"/>
    <property type="match status" value="1"/>
</dbReference>
<dbReference type="Gene3D" id="4.10.410.60">
    <property type="match status" value="1"/>
</dbReference>
<proteinExistence type="inferred from homology"/>
<organism evidence="7 8">
    <name type="scientific">Candidatus Doudnabacteria bacterium RIFCSPHIGHO2_01_FULL_46_14</name>
    <dbReference type="NCBI Taxonomy" id="1817824"/>
    <lineage>
        <taxon>Bacteria</taxon>
        <taxon>Candidatus Doudnaibacteriota</taxon>
    </lineage>
</organism>
<evidence type="ECO:0000256" key="2">
    <source>
        <dbReference type="ARBA" id="ARBA00022980"/>
    </source>
</evidence>
<dbReference type="PRINTS" id="PR00064">
    <property type="entry name" value="RIBOSOMALL35"/>
</dbReference>
<name>A0A1F5NP95_9BACT</name>
<dbReference type="Proteomes" id="UP000176864">
    <property type="component" value="Unassembled WGS sequence"/>
</dbReference>
<dbReference type="GO" id="GO:1990904">
    <property type="term" value="C:ribonucleoprotein complex"/>
    <property type="evidence" value="ECO:0007669"/>
    <property type="project" value="UniProtKB-KW"/>
</dbReference>
<comment type="caution">
    <text evidence="7">The sequence shown here is derived from an EMBL/GenBank/DDBJ whole genome shotgun (WGS) entry which is preliminary data.</text>
</comment>
<accession>A0A1F5NP95</accession>
<evidence type="ECO:0000256" key="5">
    <source>
        <dbReference type="RuleBase" id="RU000568"/>
    </source>
</evidence>
<dbReference type="EMBL" id="MFEK01000005">
    <property type="protein sequence ID" value="OGE79354.1"/>
    <property type="molecule type" value="Genomic_DNA"/>
</dbReference>